<gene>
    <name evidence="2" type="ORF">D4764_18G0006430</name>
</gene>
<dbReference type="InterPro" id="IPR036179">
    <property type="entry name" value="Ig-like_dom_sf"/>
</dbReference>
<name>A0A5C6NW02_9TELE</name>
<dbReference type="Proteomes" id="UP000324091">
    <property type="component" value="Chromosome 18"/>
</dbReference>
<evidence type="ECO:0000259" key="1">
    <source>
        <dbReference type="PROSITE" id="PS50835"/>
    </source>
</evidence>
<dbReference type="InterPro" id="IPR013783">
    <property type="entry name" value="Ig-like_fold"/>
</dbReference>
<feature type="domain" description="Ig-like" evidence="1">
    <location>
        <begin position="20"/>
        <end position="127"/>
    </location>
</feature>
<dbReference type="EMBL" id="RHFK02000010">
    <property type="protein sequence ID" value="TWW69837.1"/>
    <property type="molecule type" value="Genomic_DNA"/>
</dbReference>
<evidence type="ECO:0000313" key="2">
    <source>
        <dbReference type="EMBL" id="TWW69837.1"/>
    </source>
</evidence>
<comment type="caution">
    <text evidence="2">The sequence shown here is derived from an EMBL/GenBank/DDBJ whole genome shotgun (WGS) entry which is preliminary data.</text>
</comment>
<dbReference type="SUPFAM" id="SSF48726">
    <property type="entry name" value="Immunoglobulin"/>
    <property type="match status" value="1"/>
</dbReference>
<organism evidence="2 3">
    <name type="scientific">Takifugu flavidus</name>
    <name type="common">sansaifugu</name>
    <dbReference type="NCBI Taxonomy" id="433684"/>
    <lineage>
        <taxon>Eukaryota</taxon>
        <taxon>Metazoa</taxon>
        <taxon>Chordata</taxon>
        <taxon>Craniata</taxon>
        <taxon>Vertebrata</taxon>
        <taxon>Euteleostomi</taxon>
        <taxon>Actinopterygii</taxon>
        <taxon>Neopterygii</taxon>
        <taxon>Teleostei</taxon>
        <taxon>Neoteleostei</taxon>
        <taxon>Acanthomorphata</taxon>
        <taxon>Eupercaria</taxon>
        <taxon>Tetraodontiformes</taxon>
        <taxon>Tetradontoidea</taxon>
        <taxon>Tetraodontidae</taxon>
        <taxon>Takifugu</taxon>
    </lineage>
</organism>
<proteinExistence type="predicted"/>
<reference evidence="2 3" key="1">
    <citation type="submission" date="2019-04" db="EMBL/GenBank/DDBJ databases">
        <title>Chromosome genome assembly for Takifugu flavidus.</title>
        <authorList>
            <person name="Xiao S."/>
        </authorList>
    </citation>
    <scope>NUCLEOTIDE SEQUENCE [LARGE SCALE GENOMIC DNA]</scope>
    <source>
        <strain evidence="2">HTHZ2018</strain>
        <tissue evidence="2">Muscle</tissue>
    </source>
</reference>
<keyword evidence="3" id="KW-1185">Reference proteome</keyword>
<dbReference type="AlphaFoldDB" id="A0A5C6NW02"/>
<protein>
    <recommendedName>
        <fullName evidence="1">Ig-like domain-containing protein</fullName>
    </recommendedName>
</protein>
<accession>A0A5C6NW02</accession>
<dbReference type="Gene3D" id="2.60.40.10">
    <property type="entry name" value="Immunoglobulins"/>
    <property type="match status" value="1"/>
</dbReference>
<dbReference type="InterPro" id="IPR007110">
    <property type="entry name" value="Ig-like_dom"/>
</dbReference>
<sequence>MLQSVEKTEKTFSLSSEIQPDMQEWEDGSNFICNTSHNNMEFIKTTNVCQIHGSFVPSIHVEIPSFRKVTWTMDGKPSIAKASQSKNHTHLISSLKISLSEWEKLKLLQCKALHRCFSSTEKTVRISGKFNVKKPQF</sequence>
<evidence type="ECO:0000313" key="3">
    <source>
        <dbReference type="Proteomes" id="UP000324091"/>
    </source>
</evidence>
<dbReference type="PROSITE" id="PS50835">
    <property type="entry name" value="IG_LIKE"/>
    <property type="match status" value="1"/>
</dbReference>